<keyword evidence="6" id="KW-0812">Transmembrane</keyword>
<dbReference type="GO" id="GO:0005975">
    <property type="term" value="P:carbohydrate metabolic process"/>
    <property type="evidence" value="ECO:0007669"/>
    <property type="project" value="InterPro"/>
</dbReference>
<evidence type="ECO:0000313" key="8">
    <source>
        <dbReference type="EMBL" id="QDZ00893.1"/>
    </source>
</evidence>
<dbReference type="PANTHER" id="PTHR34216">
    <property type="match status" value="1"/>
</dbReference>
<dbReference type="Pfam" id="PF01522">
    <property type="entry name" value="Polysacc_deac_1"/>
    <property type="match status" value="2"/>
</dbReference>
<evidence type="ECO:0000259" key="7">
    <source>
        <dbReference type="PROSITE" id="PS51677"/>
    </source>
</evidence>
<keyword evidence="6" id="KW-1133">Transmembrane helix</keyword>
<dbReference type="SUPFAM" id="SSF88713">
    <property type="entry name" value="Glycoside hydrolase/deacetylase"/>
    <property type="match status" value="1"/>
</dbReference>
<evidence type="ECO:0000256" key="2">
    <source>
        <dbReference type="ARBA" id="ARBA00010973"/>
    </source>
</evidence>
<keyword evidence="4" id="KW-0732">Signal</keyword>
<keyword evidence="6" id="KW-0472">Membrane</keyword>
<dbReference type="InterPro" id="IPR011330">
    <property type="entry name" value="Glyco_hydro/deAcase_b/a-brl"/>
</dbReference>
<gene>
    <name evidence="8" type="ORF">FQ775_11155</name>
</gene>
<name>A0A5B8KZ33_9HYPH</name>
<feature type="domain" description="NodB homology" evidence="7">
    <location>
        <begin position="94"/>
        <end position="352"/>
    </location>
</feature>
<feature type="transmembrane region" description="Helical" evidence="6">
    <location>
        <begin position="20"/>
        <end position="38"/>
    </location>
</feature>
<dbReference type="GO" id="GO:0016810">
    <property type="term" value="F:hydrolase activity, acting on carbon-nitrogen (but not peptide) bonds"/>
    <property type="evidence" value="ECO:0007669"/>
    <property type="project" value="InterPro"/>
</dbReference>
<accession>A0A5B8KZ33</accession>
<evidence type="ECO:0000256" key="6">
    <source>
        <dbReference type="SAM" id="Phobius"/>
    </source>
</evidence>
<dbReference type="CDD" id="cd10968">
    <property type="entry name" value="CE4_Mlr8448_like_5s"/>
    <property type="match status" value="1"/>
</dbReference>
<dbReference type="EMBL" id="CP042301">
    <property type="protein sequence ID" value="QDZ00893.1"/>
    <property type="molecule type" value="Genomic_DNA"/>
</dbReference>
<evidence type="ECO:0000313" key="9">
    <source>
        <dbReference type="Proteomes" id="UP000321389"/>
    </source>
</evidence>
<dbReference type="Gene3D" id="3.20.20.370">
    <property type="entry name" value="Glycoside hydrolase/deacetylase"/>
    <property type="match status" value="1"/>
</dbReference>
<evidence type="ECO:0000256" key="4">
    <source>
        <dbReference type="ARBA" id="ARBA00022729"/>
    </source>
</evidence>
<dbReference type="InterPro" id="IPR051398">
    <property type="entry name" value="Polysacch_Deacetylase"/>
</dbReference>
<dbReference type="InterPro" id="IPR002509">
    <property type="entry name" value="NODB_dom"/>
</dbReference>
<dbReference type="AlphaFoldDB" id="A0A5B8KZ33"/>
<protein>
    <recommendedName>
        <fullName evidence="3">Chitooligosaccharide deacetylase</fullName>
    </recommendedName>
    <alternativeName>
        <fullName evidence="5">Nodulation protein B</fullName>
    </alternativeName>
</protein>
<proteinExistence type="inferred from homology"/>
<evidence type="ECO:0000256" key="1">
    <source>
        <dbReference type="ARBA" id="ARBA00003236"/>
    </source>
</evidence>
<dbReference type="KEGG" id="niy:FQ775_11155"/>
<comment type="function">
    <text evidence="1">Is involved in generating a small heat-stable compound (Nod), an acylated oligomer of N-acetylglucosamine, that stimulates mitosis in various plant protoplasts.</text>
</comment>
<dbReference type="OrthoDB" id="9782872at2"/>
<dbReference type="Proteomes" id="UP000321389">
    <property type="component" value="Chromosome"/>
</dbReference>
<reference evidence="8" key="1">
    <citation type="submission" date="2020-04" db="EMBL/GenBank/DDBJ databases">
        <title>Nitratireductor sp. nov. isolated from mangrove soil.</title>
        <authorList>
            <person name="Ye Y."/>
        </authorList>
    </citation>
    <scope>NUCLEOTIDE SEQUENCE</scope>
    <source>
        <strain evidence="8">SY7</strain>
    </source>
</reference>
<dbReference type="RefSeq" id="WP_146299538.1">
    <property type="nucleotide sequence ID" value="NZ_CP042301.2"/>
</dbReference>
<dbReference type="PROSITE" id="PS51677">
    <property type="entry name" value="NODB"/>
    <property type="match status" value="1"/>
</dbReference>
<organism evidence="8 9">
    <name type="scientific">Nitratireductor mangrovi</name>
    <dbReference type="NCBI Taxonomy" id="2599600"/>
    <lineage>
        <taxon>Bacteria</taxon>
        <taxon>Pseudomonadati</taxon>
        <taxon>Pseudomonadota</taxon>
        <taxon>Alphaproteobacteria</taxon>
        <taxon>Hyphomicrobiales</taxon>
        <taxon>Phyllobacteriaceae</taxon>
        <taxon>Nitratireductor</taxon>
    </lineage>
</organism>
<keyword evidence="9" id="KW-1185">Reference proteome</keyword>
<evidence type="ECO:0000256" key="3">
    <source>
        <dbReference type="ARBA" id="ARBA00020071"/>
    </source>
</evidence>
<sequence length="352" mass="39007">MIDRGELLRKLALNVARYSLLGPIAGSFLGGVGAILMLHRVTAARDESLGVNRHLTVAPDFLDALLTEIGRREYRFVSMDEAVDRLQARTASERFVTITADDAYRDNVTEALPVLEKHNAPITIYVAPGLIEGKVLLWWDVLEQVVLQRDTVQLPTPAGPLRFDCATPAEKVRANREIHDYLTCELREEEQVAVIRDLAAAAGIDPIAANRATLMNWDEIRAAKAHPLVTIGAHTVHHYNLMRLSEDRARREISDAAGILEIELGARPGHMAYPYGYASAVGPREVELAREAGYRSAVTTRHGLLQAEHADHLHSLPRISVNGRYQRIAHVRTMLSGITTPIANRGRRVVTI</sequence>
<comment type="similarity">
    <text evidence="2">Belongs to the polysaccharide deacetylase family.</text>
</comment>
<evidence type="ECO:0000256" key="5">
    <source>
        <dbReference type="ARBA" id="ARBA00032976"/>
    </source>
</evidence>
<dbReference type="PANTHER" id="PTHR34216:SF7">
    <property type="entry name" value="POLY-BETA-1,6-N-ACETYL-D-GLUCOSAMINE N-DEACETYLASE"/>
    <property type="match status" value="1"/>
</dbReference>